<evidence type="ECO:0000313" key="2">
    <source>
        <dbReference type="Proteomes" id="UP001497516"/>
    </source>
</evidence>
<keyword evidence="2" id="KW-1185">Reference proteome</keyword>
<reference evidence="1 2" key="1">
    <citation type="submission" date="2024-04" db="EMBL/GenBank/DDBJ databases">
        <authorList>
            <person name="Fracassetti M."/>
        </authorList>
    </citation>
    <scope>NUCLEOTIDE SEQUENCE [LARGE SCALE GENOMIC DNA]</scope>
</reference>
<gene>
    <name evidence="1" type="ORF">LTRI10_LOCUS8159</name>
</gene>
<protein>
    <submittedName>
        <fullName evidence="1">Uncharacterized protein</fullName>
    </submittedName>
</protein>
<organism evidence="1 2">
    <name type="scientific">Linum trigynum</name>
    <dbReference type="NCBI Taxonomy" id="586398"/>
    <lineage>
        <taxon>Eukaryota</taxon>
        <taxon>Viridiplantae</taxon>
        <taxon>Streptophyta</taxon>
        <taxon>Embryophyta</taxon>
        <taxon>Tracheophyta</taxon>
        <taxon>Spermatophyta</taxon>
        <taxon>Magnoliopsida</taxon>
        <taxon>eudicotyledons</taxon>
        <taxon>Gunneridae</taxon>
        <taxon>Pentapetalae</taxon>
        <taxon>rosids</taxon>
        <taxon>fabids</taxon>
        <taxon>Malpighiales</taxon>
        <taxon>Linaceae</taxon>
        <taxon>Linum</taxon>
    </lineage>
</organism>
<dbReference type="AlphaFoldDB" id="A0AAV2CY13"/>
<proteinExistence type="predicted"/>
<dbReference type="EMBL" id="OZ034814">
    <property type="protein sequence ID" value="CAL1360743.1"/>
    <property type="molecule type" value="Genomic_DNA"/>
</dbReference>
<sequence>MVTSWCPVTQSTVIHLTIVDVSGDVAVIFTSRHLRRIASAVLSSDDVLHADFNTILHSLDGQLYELLDKVGHGTLLCSIVI</sequence>
<accession>A0AAV2CY13</accession>
<evidence type="ECO:0000313" key="1">
    <source>
        <dbReference type="EMBL" id="CAL1360743.1"/>
    </source>
</evidence>
<dbReference type="Proteomes" id="UP001497516">
    <property type="component" value="Chromosome 10"/>
</dbReference>
<name>A0AAV2CY13_9ROSI</name>